<accession>A0A643G1H1</accession>
<dbReference type="Proteomes" id="UP000397656">
    <property type="component" value="Chromosome 1"/>
</dbReference>
<dbReference type="EMBL" id="CP062803">
    <property type="protein sequence ID" value="QOT75581.1"/>
    <property type="molecule type" value="Genomic_DNA"/>
</dbReference>
<reference evidence="1 2" key="1">
    <citation type="submission" date="2020-10" db="EMBL/GenBank/DDBJ databases">
        <title>Complete genome sequence of Cupriavidus basilensis CCUG 49340T.</title>
        <authorList>
            <person name="Salva-Serra F."/>
            <person name="Donoso R.A."/>
            <person name="Cho K.H."/>
            <person name="Yoo J.A."/>
            <person name="Lee K."/>
            <person name="Yoon S.-H."/>
            <person name="Perez-Pantoja D."/>
            <person name="Moore E.R.B."/>
        </authorList>
    </citation>
    <scope>NUCLEOTIDE SEQUENCE [LARGE SCALE GENOMIC DNA]</scope>
    <source>
        <strain evidence="2">CCUG 49340</strain>
    </source>
</reference>
<dbReference type="AlphaFoldDB" id="A0A643G1H1"/>
<evidence type="ECO:0000313" key="1">
    <source>
        <dbReference type="EMBL" id="QOT75581.1"/>
    </source>
</evidence>
<organism evidence="1 2">
    <name type="scientific">Cupriavidus basilensis</name>
    <dbReference type="NCBI Taxonomy" id="68895"/>
    <lineage>
        <taxon>Bacteria</taxon>
        <taxon>Pseudomonadati</taxon>
        <taxon>Pseudomonadota</taxon>
        <taxon>Betaproteobacteria</taxon>
        <taxon>Burkholderiales</taxon>
        <taxon>Burkholderiaceae</taxon>
        <taxon>Cupriavidus</taxon>
    </lineage>
</organism>
<evidence type="ECO:0000313" key="2">
    <source>
        <dbReference type="Proteomes" id="UP000397656"/>
    </source>
</evidence>
<protein>
    <submittedName>
        <fullName evidence="1">Uncharacterized protein</fullName>
    </submittedName>
</protein>
<name>A0A643G1H1_9BURK</name>
<dbReference type="GeneID" id="98402319"/>
<sequence>MPFTTAPSTPAITGSPRGFILIESLTALAVLGVGLLPLAELAPFALGTLRGYEALGHATRAAAELAELEDPGLALSPLQARGIGPNALQLCQSLASVEDSGCLPGSRLAVVGPLSLASSRPTGGLRDAAALRVVALWIRP</sequence>
<dbReference type="RefSeq" id="WP_150984104.1">
    <property type="nucleotide sequence ID" value="NZ_CP062803.1"/>
</dbReference>
<gene>
    <name evidence="1" type="ORF">F7R26_015515</name>
</gene>
<proteinExistence type="predicted"/>